<dbReference type="RefSeq" id="WP_016426335.1">
    <property type="nucleotide sequence ID" value="NZ_CABKRV010000002.1"/>
</dbReference>
<reference evidence="5" key="2">
    <citation type="submission" date="2018-06" db="EMBL/GenBank/DDBJ databases">
        <authorList>
            <consortium name="Pathogen Informatics"/>
            <person name="Doyle S."/>
        </authorList>
    </citation>
    <scope>NUCLEOTIDE SEQUENCE [LARGE SCALE GENOMIC DNA]</scope>
    <source>
        <strain evidence="5">NCTC12218</strain>
    </source>
</reference>
<dbReference type="InterPro" id="IPR036390">
    <property type="entry name" value="WH_DNA-bd_sf"/>
</dbReference>
<dbReference type="Gene3D" id="1.10.10.10">
    <property type="entry name" value="Winged helix-like DNA-binding domain superfamily/Winged helix DNA-binding domain"/>
    <property type="match status" value="1"/>
</dbReference>
<dbReference type="PROSITE" id="PS50995">
    <property type="entry name" value="HTH_MARR_2"/>
    <property type="match status" value="1"/>
</dbReference>
<dbReference type="PANTHER" id="PTHR33164">
    <property type="entry name" value="TRANSCRIPTIONAL REGULATOR, MARR FAMILY"/>
    <property type="match status" value="1"/>
</dbReference>
<dbReference type="InterPro" id="IPR036388">
    <property type="entry name" value="WH-like_DNA-bd_sf"/>
</dbReference>
<dbReference type="EMBL" id="LR962863">
    <property type="protein sequence ID" value="CAD7359049.1"/>
    <property type="molecule type" value="Genomic_DNA"/>
</dbReference>
<dbReference type="PANTHER" id="PTHR33164:SF44">
    <property type="entry name" value="TRANSCRIPTIONAL REGULATORY PROTEIN"/>
    <property type="match status" value="1"/>
</dbReference>
<dbReference type="SUPFAM" id="SSF46785">
    <property type="entry name" value="Winged helix' DNA-binding domain"/>
    <property type="match status" value="1"/>
</dbReference>
<keyword evidence="7" id="KW-1185">Reference proteome</keyword>
<evidence type="ECO:0000313" key="4">
    <source>
        <dbReference type="EMBL" id="NHA34968.1"/>
    </source>
</evidence>
<dbReference type="GeneID" id="93789366"/>
<name>A0A7Z7QNL8_STASC</name>
<evidence type="ECO:0000313" key="7">
    <source>
        <dbReference type="Proteomes" id="UP000572988"/>
    </source>
</evidence>
<evidence type="ECO:0000256" key="1">
    <source>
        <dbReference type="ARBA" id="ARBA00023125"/>
    </source>
</evidence>
<dbReference type="SMART" id="SM00347">
    <property type="entry name" value="HTH_MARR"/>
    <property type="match status" value="1"/>
</dbReference>
<evidence type="ECO:0000313" key="3">
    <source>
        <dbReference type="EMBL" id="CAD7359049.1"/>
    </source>
</evidence>
<gene>
    <name evidence="4" type="ORF">C1O36_10885</name>
    <name evidence="5" type="ORF">NCTC12218_00637</name>
</gene>
<organism evidence="5">
    <name type="scientific">Staphylococcus schleiferi</name>
    <dbReference type="NCBI Taxonomy" id="1295"/>
    <lineage>
        <taxon>Bacteria</taxon>
        <taxon>Bacillati</taxon>
        <taxon>Bacillota</taxon>
        <taxon>Bacilli</taxon>
        <taxon>Bacillales</taxon>
        <taxon>Staphylococcaceae</taxon>
        <taxon>Staphylococcus</taxon>
    </lineage>
</organism>
<evidence type="ECO:0000313" key="6">
    <source>
        <dbReference type="Proteomes" id="UP000264146"/>
    </source>
</evidence>
<dbReference type="AlphaFoldDB" id="A0A7Z7QNL8"/>
<reference evidence="4 7" key="1">
    <citation type="submission" date="2018-01" db="EMBL/GenBank/DDBJ databases">
        <title>Complete genome sequence of Staphylococcus Scheliferi isolated from human.</title>
        <authorList>
            <person name="Abouelkhair M.A."/>
            <person name="Bemis D.A."/>
            <person name="Kania S.A."/>
        </authorList>
    </citation>
    <scope>NUCLEOTIDE SEQUENCE [LARGE SCALE GENOMIC DNA]</scope>
    <source>
        <strain evidence="4 7">ATCC 43808</strain>
    </source>
</reference>
<dbReference type="Proteomes" id="UP000572988">
    <property type="component" value="Unassembled WGS sequence"/>
</dbReference>
<dbReference type="InterPro" id="IPR000835">
    <property type="entry name" value="HTH_MarR-typ"/>
</dbReference>
<dbReference type="InterPro" id="IPR039422">
    <property type="entry name" value="MarR/SlyA-like"/>
</dbReference>
<sequence length="150" mass="17604">MKPSVLFDDLMKLHRPYIKYVQPLLDEYDLHSAQWLVLKDIAAHPNTTLVQISKRRSIEKPTTRKILKVLNEKNWLTIHTGEDKREKLLNLSSSGRQLHDTLAQRITELQMSLLNELHLSDQEVLAATKLIDEIYHTLLKHLEHNEENKK</sequence>
<feature type="domain" description="HTH marR-type" evidence="2">
    <location>
        <begin position="3"/>
        <end position="136"/>
    </location>
</feature>
<keyword evidence="1" id="KW-0238">DNA-binding</keyword>
<accession>A0A7Z7QNL8</accession>
<protein>
    <submittedName>
        <fullName evidence="5">MarR family transcriptional regulator</fullName>
    </submittedName>
</protein>
<proteinExistence type="predicted"/>
<evidence type="ECO:0000313" key="5">
    <source>
        <dbReference type="EMBL" id="SUM87453.1"/>
    </source>
</evidence>
<dbReference type="GO" id="GO:0003700">
    <property type="term" value="F:DNA-binding transcription factor activity"/>
    <property type="evidence" value="ECO:0007669"/>
    <property type="project" value="InterPro"/>
</dbReference>
<dbReference type="Proteomes" id="UP000264146">
    <property type="component" value="Chromosome"/>
</dbReference>
<reference evidence="3 6" key="3">
    <citation type="submission" date="2020-11" db="EMBL/GenBank/DDBJ databases">
        <authorList>
            <consortium name="Pathogen Informatics"/>
        </authorList>
    </citation>
    <scope>NUCLEOTIDE SEQUENCE [LARGE SCALE GENOMIC DNA]</scope>
    <source>
        <strain evidence="3 6">NCTC12218</strain>
    </source>
</reference>
<dbReference type="EMBL" id="UHEF01000001">
    <property type="protein sequence ID" value="SUM87453.1"/>
    <property type="molecule type" value="Genomic_DNA"/>
</dbReference>
<dbReference type="GO" id="GO:0003677">
    <property type="term" value="F:DNA binding"/>
    <property type="evidence" value="ECO:0007669"/>
    <property type="project" value="UniProtKB-KW"/>
</dbReference>
<dbReference type="EMBL" id="POVK01000046">
    <property type="protein sequence ID" value="NHA34968.1"/>
    <property type="molecule type" value="Genomic_DNA"/>
</dbReference>
<dbReference type="Pfam" id="PF12802">
    <property type="entry name" value="MarR_2"/>
    <property type="match status" value="1"/>
</dbReference>
<evidence type="ECO:0000259" key="2">
    <source>
        <dbReference type="PROSITE" id="PS50995"/>
    </source>
</evidence>
<dbReference type="GO" id="GO:0006950">
    <property type="term" value="P:response to stress"/>
    <property type="evidence" value="ECO:0007669"/>
    <property type="project" value="TreeGrafter"/>
</dbReference>